<dbReference type="AlphaFoldDB" id="A0A0G4B5W7"/>
<evidence type="ECO:0000313" key="1">
    <source>
        <dbReference type="EMBL" id="AKM82412.1"/>
    </source>
</evidence>
<protein>
    <submittedName>
        <fullName evidence="1">Uncharacterized protein</fullName>
    </submittedName>
</protein>
<dbReference type="STRING" id="1618337.UT28_C0001G0611"/>
<name>A0A0G4B5W7_9BACT</name>
<dbReference type="KEGG" id="bbgw:UT28_C0001G0611"/>
<proteinExistence type="predicted"/>
<evidence type="ECO:0000313" key="2">
    <source>
        <dbReference type="Proteomes" id="UP000035648"/>
    </source>
</evidence>
<sequence>MENSHVIGVYFLGTESPLSGMVISQEAGCVYLGIVKAFGDDLVKNLAVVDVSVEWPKGQNYVSVEESVSKINNFVNRYGTNVAEWRTAIEEVLEKRDLMLENCCSIESLTILDFRLCIWMDETEGIMLHSGNCYLVFNNAERAVDLTDITAEKLAHIICQQYGAE</sequence>
<reference evidence="1 2" key="1">
    <citation type="journal article" date="2015" name="Nature">
        <title>rRNA introns, odd ribosomes, and small enigmatic genomes across a large radiation of phyla.</title>
        <authorList>
            <person name="Brown C.T."/>
            <person name="Hug L.A."/>
            <person name="Thomas B.C."/>
            <person name="Sharon I."/>
            <person name="Castelle C.J."/>
            <person name="Singh A."/>
            <person name="Wilkins M.J."/>
            <person name="Williams K.H."/>
            <person name="Banfield J.F."/>
        </authorList>
    </citation>
    <scope>NUCLEOTIDE SEQUENCE [LARGE SCALE GENOMIC DNA]</scope>
</reference>
<dbReference type="EMBL" id="CP011213">
    <property type="protein sequence ID" value="AKM82412.1"/>
    <property type="molecule type" value="Genomic_DNA"/>
</dbReference>
<gene>
    <name evidence="1" type="ORF">UT28_C0001G0611</name>
</gene>
<accession>A0A0G4B5W7</accession>
<organism evidence="1 2">
    <name type="scientific">Berkelbacteria bacterium GW2011_GWE1_39_12</name>
    <dbReference type="NCBI Taxonomy" id="1618337"/>
    <lineage>
        <taxon>Bacteria</taxon>
        <taxon>Candidatus Berkelbacteria</taxon>
    </lineage>
</organism>
<dbReference type="Proteomes" id="UP000035648">
    <property type="component" value="Chromosome"/>
</dbReference>